<organism evidence="5 6">
    <name type="scientific">Thermosediminibacter oceani (strain ATCC BAA-1034 / DSM 16646 / JW/IW-1228P)</name>
    <dbReference type="NCBI Taxonomy" id="555079"/>
    <lineage>
        <taxon>Bacteria</taxon>
        <taxon>Bacillati</taxon>
        <taxon>Bacillota</taxon>
        <taxon>Clostridia</taxon>
        <taxon>Thermosediminibacterales</taxon>
        <taxon>Thermosediminibacteraceae</taxon>
        <taxon>Thermosediminibacter</taxon>
    </lineage>
</organism>
<dbReference type="InterPro" id="IPR008201">
    <property type="entry name" value="HepT-like"/>
</dbReference>
<evidence type="ECO:0008006" key="7">
    <source>
        <dbReference type="Google" id="ProtNLM"/>
    </source>
</evidence>
<dbReference type="HOGENOM" id="CLU_142825_1_0_9"/>
<dbReference type="PANTHER" id="PTHR33397:SF5">
    <property type="entry name" value="RNASE YUTE-RELATED"/>
    <property type="match status" value="1"/>
</dbReference>
<evidence type="ECO:0000256" key="1">
    <source>
        <dbReference type="ARBA" id="ARBA00022649"/>
    </source>
</evidence>
<gene>
    <name evidence="5" type="ordered locus">Toce_1939</name>
</gene>
<dbReference type="SUPFAM" id="SSF81593">
    <property type="entry name" value="Nucleotidyltransferase substrate binding subunit/domain"/>
    <property type="match status" value="1"/>
</dbReference>
<accession>D9RZB3</accession>
<dbReference type="PANTHER" id="PTHR33397">
    <property type="entry name" value="UPF0331 PROTEIN YUTE"/>
    <property type="match status" value="1"/>
</dbReference>
<evidence type="ECO:0000256" key="3">
    <source>
        <dbReference type="ARBA" id="ARBA00022801"/>
    </source>
</evidence>
<dbReference type="Proteomes" id="UP000000272">
    <property type="component" value="Chromosome"/>
</dbReference>
<dbReference type="GO" id="GO:0110001">
    <property type="term" value="C:toxin-antitoxin complex"/>
    <property type="evidence" value="ECO:0007669"/>
    <property type="project" value="InterPro"/>
</dbReference>
<dbReference type="NCBIfam" id="NF047751">
    <property type="entry name" value="HepT_toxin"/>
    <property type="match status" value="1"/>
</dbReference>
<dbReference type="EMBL" id="CP002131">
    <property type="protein sequence ID" value="ADL08667.1"/>
    <property type="molecule type" value="Genomic_DNA"/>
</dbReference>
<dbReference type="InterPro" id="IPR052379">
    <property type="entry name" value="Type_VII_TA_RNase"/>
</dbReference>
<evidence type="ECO:0000313" key="5">
    <source>
        <dbReference type="EMBL" id="ADL08667.1"/>
    </source>
</evidence>
<comment type="similarity">
    <text evidence="4">Belongs to the HepT RNase toxin family.</text>
</comment>
<evidence type="ECO:0000256" key="2">
    <source>
        <dbReference type="ARBA" id="ARBA00022722"/>
    </source>
</evidence>
<dbReference type="KEGG" id="toc:Toce_1939"/>
<dbReference type="GO" id="GO:0004540">
    <property type="term" value="F:RNA nuclease activity"/>
    <property type="evidence" value="ECO:0007669"/>
    <property type="project" value="InterPro"/>
</dbReference>
<dbReference type="Gene3D" id="1.20.120.580">
    <property type="entry name" value="bsu32300-like"/>
    <property type="match status" value="1"/>
</dbReference>
<dbReference type="Pfam" id="PF01934">
    <property type="entry name" value="HepT-like"/>
    <property type="match status" value="1"/>
</dbReference>
<dbReference type="AlphaFoldDB" id="D9RZB3"/>
<sequence length="139" mass="16236">MYEIDKKRVLDKIRVIENSLSKLKTLSRLPLDEFISDFRYFDSAKYNLQTAIEAMIDIGNHVISRRGLGIPKTYADTFEILYKSGIIAKNDADIYKLMAKFRNRIVHFYDEVDDKEVYGILQNNLGDFDSFIQQISKLL</sequence>
<dbReference type="InterPro" id="IPR037038">
    <property type="entry name" value="HepT-like_sf"/>
</dbReference>
<evidence type="ECO:0000313" key="6">
    <source>
        <dbReference type="Proteomes" id="UP000000272"/>
    </source>
</evidence>
<evidence type="ECO:0000256" key="4">
    <source>
        <dbReference type="ARBA" id="ARBA00024207"/>
    </source>
</evidence>
<name>D9RZB3_THEOJ</name>
<protein>
    <recommendedName>
        <fullName evidence="7">DUF86 domain-containing protein</fullName>
    </recommendedName>
</protein>
<dbReference type="RefSeq" id="WP_013276687.1">
    <property type="nucleotide sequence ID" value="NC_014377.1"/>
</dbReference>
<keyword evidence="3" id="KW-0378">Hydrolase</keyword>
<keyword evidence="1" id="KW-1277">Toxin-antitoxin system</keyword>
<dbReference type="eggNOG" id="COG2445">
    <property type="taxonomic scope" value="Bacteria"/>
</dbReference>
<keyword evidence="6" id="KW-1185">Reference proteome</keyword>
<dbReference type="STRING" id="555079.Toce_1939"/>
<proteinExistence type="inferred from homology"/>
<keyword evidence="2" id="KW-0540">Nuclease</keyword>
<reference evidence="5 6" key="1">
    <citation type="journal article" date="2010" name="Stand. Genomic Sci.">
        <title>Complete genome sequence of Thermosediminibacter oceani type strain (JW/IW-1228P).</title>
        <authorList>
            <person name="Pitluck S."/>
            <person name="Yasawong M."/>
            <person name="Munk C."/>
            <person name="Nolan M."/>
            <person name="Lapidus A."/>
            <person name="Lucas S."/>
            <person name="Glavina Del Rio T."/>
            <person name="Tice H."/>
            <person name="Cheng J.F."/>
            <person name="Bruce D."/>
            <person name="Detter C."/>
            <person name="Tapia R."/>
            <person name="Han C."/>
            <person name="Goodwin L."/>
            <person name="Liolios K."/>
            <person name="Ivanova N."/>
            <person name="Mavromatis K."/>
            <person name="Mikhailova N."/>
            <person name="Pati A."/>
            <person name="Chen A."/>
            <person name="Palaniappan K."/>
            <person name="Land M."/>
            <person name="Hauser L."/>
            <person name="Chang Y.J."/>
            <person name="Jeffries C.D."/>
            <person name="Rohde M."/>
            <person name="Spring S."/>
            <person name="Sikorski J."/>
            <person name="Goker M."/>
            <person name="Woyke T."/>
            <person name="Bristow J."/>
            <person name="Eisen J.A."/>
            <person name="Markowitz V."/>
            <person name="Hugenholtz P."/>
            <person name="Kyrpides N.C."/>
            <person name="Klenk H.P."/>
        </authorList>
    </citation>
    <scope>NUCLEOTIDE SEQUENCE [LARGE SCALE GENOMIC DNA]</scope>
    <source>
        <strain evidence="6">ATCC BAA-1034 / DSM 16646 / JW/IW-1228P</strain>
    </source>
</reference>
<dbReference type="OrthoDB" id="9796612at2"/>
<dbReference type="GO" id="GO:0016787">
    <property type="term" value="F:hydrolase activity"/>
    <property type="evidence" value="ECO:0007669"/>
    <property type="project" value="UniProtKB-KW"/>
</dbReference>